<proteinExistence type="predicted"/>
<keyword evidence="1" id="KW-0396">Initiation factor</keyword>
<dbReference type="Proteomes" id="UP000485058">
    <property type="component" value="Unassembled WGS sequence"/>
</dbReference>
<sequence>VPTSSSDIDFYIDVDAASGREMVIVSDTVHTKQHADYLARHIVKLEGIIRDLEAPAAPAAAAVAGALPAPSRPQAAY</sequence>
<dbReference type="EMBL" id="BLLF01000223">
    <property type="protein sequence ID" value="GFH09296.1"/>
    <property type="molecule type" value="Genomic_DNA"/>
</dbReference>
<evidence type="ECO:0000313" key="2">
    <source>
        <dbReference type="Proteomes" id="UP000485058"/>
    </source>
</evidence>
<dbReference type="AlphaFoldDB" id="A0A699YQW7"/>
<keyword evidence="1" id="KW-0648">Protein biosynthesis</keyword>
<gene>
    <name evidence="1" type="ORF">HaLaN_04406</name>
</gene>
<evidence type="ECO:0000313" key="1">
    <source>
        <dbReference type="EMBL" id="GFH09296.1"/>
    </source>
</evidence>
<organism evidence="1 2">
    <name type="scientific">Haematococcus lacustris</name>
    <name type="common">Green alga</name>
    <name type="synonym">Haematococcus pluvialis</name>
    <dbReference type="NCBI Taxonomy" id="44745"/>
    <lineage>
        <taxon>Eukaryota</taxon>
        <taxon>Viridiplantae</taxon>
        <taxon>Chlorophyta</taxon>
        <taxon>core chlorophytes</taxon>
        <taxon>Chlorophyceae</taxon>
        <taxon>CS clade</taxon>
        <taxon>Chlamydomonadales</taxon>
        <taxon>Haematococcaceae</taxon>
        <taxon>Haematococcus</taxon>
    </lineage>
</organism>
<accession>A0A699YQW7</accession>
<feature type="non-terminal residue" evidence="1">
    <location>
        <position position="1"/>
    </location>
</feature>
<protein>
    <submittedName>
        <fullName evidence="1">Eukaryotic translation initiation factor 3 subunit L</fullName>
    </submittedName>
</protein>
<comment type="caution">
    <text evidence="1">The sequence shown here is derived from an EMBL/GenBank/DDBJ whole genome shotgun (WGS) entry which is preliminary data.</text>
</comment>
<reference evidence="1 2" key="1">
    <citation type="submission" date="2020-02" db="EMBL/GenBank/DDBJ databases">
        <title>Draft genome sequence of Haematococcus lacustris strain NIES-144.</title>
        <authorList>
            <person name="Morimoto D."/>
            <person name="Nakagawa S."/>
            <person name="Yoshida T."/>
            <person name="Sawayama S."/>
        </authorList>
    </citation>
    <scope>NUCLEOTIDE SEQUENCE [LARGE SCALE GENOMIC DNA]</scope>
    <source>
        <strain evidence="1 2">NIES-144</strain>
    </source>
</reference>
<keyword evidence="2" id="KW-1185">Reference proteome</keyword>
<name>A0A699YQW7_HAELA</name>
<dbReference type="GO" id="GO:0003743">
    <property type="term" value="F:translation initiation factor activity"/>
    <property type="evidence" value="ECO:0007669"/>
    <property type="project" value="UniProtKB-KW"/>
</dbReference>